<dbReference type="Proteomes" id="UP000038830">
    <property type="component" value="Unassembled WGS sequence"/>
</dbReference>
<feature type="transmembrane region" description="Helical" evidence="7">
    <location>
        <begin position="197"/>
        <end position="218"/>
    </location>
</feature>
<dbReference type="GO" id="GO:0005886">
    <property type="term" value="C:plasma membrane"/>
    <property type="evidence" value="ECO:0007669"/>
    <property type="project" value="TreeGrafter"/>
</dbReference>
<keyword evidence="3 7" id="KW-0812">Transmembrane</keyword>
<keyword evidence="5 7" id="KW-0472">Membrane</keyword>
<dbReference type="InterPro" id="IPR011701">
    <property type="entry name" value="MFS"/>
</dbReference>
<dbReference type="FunFam" id="1.20.1250.20:FF:000013">
    <property type="entry name" value="MFS general substrate transporter"/>
    <property type="match status" value="1"/>
</dbReference>
<keyword evidence="4 7" id="KW-1133">Transmembrane helix</keyword>
<dbReference type="PANTHER" id="PTHR43791:SF46">
    <property type="entry name" value="MAJOR FACILITATOR SUPERFAMILY (MFS) PROFILE DOMAIN-CONTAINING PROTEIN-RELATED"/>
    <property type="match status" value="1"/>
</dbReference>
<feature type="transmembrane region" description="Helical" evidence="7">
    <location>
        <begin position="230"/>
        <end position="252"/>
    </location>
</feature>
<gene>
    <name evidence="9" type="ORF">BN1211_1118</name>
</gene>
<dbReference type="EMBL" id="CDQK01000001">
    <property type="protein sequence ID" value="CEP21096.1"/>
    <property type="molecule type" value="Genomic_DNA"/>
</dbReference>
<evidence type="ECO:0000256" key="6">
    <source>
        <dbReference type="SAM" id="MobiDB-lite"/>
    </source>
</evidence>
<dbReference type="PROSITE" id="PS50850">
    <property type="entry name" value="MFS"/>
    <property type="match status" value="1"/>
</dbReference>
<feature type="transmembrane region" description="Helical" evidence="7">
    <location>
        <begin position="137"/>
        <end position="155"/>
    </location>
</feature>
<evidence type="ECO:0000313" key="9">
    <source>
        <dbReference type="EMBL" id="CEP21096.1"/>
    </source>
</evidence>
<feature type="transmembrane region" description="Helical" evidence="7">
    <location>
        <begin position="342"/>
        <end position="361"/>
    </location>
</feature>
<feature type="transmembrane region" description="Helical" evidence="7">
    <location>
        <begin position="458"/>
        <end position="482"/>
    </location>
</feature>
<dbReference type="InterPro" id="IPR020846">
    <property type="entry name" value="MFS_dom"/>
</dbReference>
<dbReference type="FunFam" id="1.20.1250.20:FF:000057">
    <property type="entry name" value="MFS general substrate transporter"/>
    <property type="match status" value="1"/>
</dbReference>
<feature type="region of interest" description="Disordered" evidence="6">
    <location>
        <begin position="1"/>
        <end position="25"/>
    </location>
</feature>
<feature type="transmembrane region" description="Helical" evidence="7">
    <location>
        <begin position="368"/>
        <end position="387"/>
    </location>
</feature>
<evidence type="ECO:0000256" key="2">
    <source>
        <dbReference type="ARBA" id="ARBA00022448"/>
    </source>
</evidence>
<feature type="domain" description="Major facilitator superfamily (MFS) profile" evidence="8">
    <location>
        <begin position="71"/>
        <end position="487"/>
    </location>
</feature>
<accession>A0A0H5C0C8</accession>
<evidence type="ECO:0000256" key="3">
    <source>
        <dbReference type="ARBA" id="ARBA00022692"/>
    </source>
</evidence>
<evidence type="ECO:0000313" key="10">
    <source>
        <dbReference type="Proteomes" id="UP000038830"/>
    </source>
</evidence>
<evidence type="ECO:0000256" key="7">
    <source>
        <dbReference type="SAM" id="Phobius"/>
    </source>
</evidence>
<dbReference type="Gene3D" id="1.20.1250.20">
    <property type="entry name" value="MFS general substrate transporter like domains"/>
    <property type="match status" value="1"/>
</dbReference>
<comment type="subcellular location">
    <subcellularLocation>
        <location evidence="1">Membrane</location>
        <topology evidence="1">Multi-pass membrane protein</topology>
    </subcellularLocation>
</comment>
<name>A0A0H5C0C8_CYBJN</name>
<feature type="transmembrane region" description="Helical" evidence="7">
    <location>
        <begin position="167"/>
        <end position="185"/>
    </location>
</feature>
<feature type="transmembrane region" description="Helical" evidence="7">
    <location>
        <begin position="426"/>
        <end position="446"/>
    </location>
</feature>
<dbReference type="InterPro" id="IPR036259">
    <property type="entry name" value="MFS_trans_sf"/>
</dbReference>
<feature type="transmembrane region" description="Helical" evidence="7">
    <location>
        <begin position="301"/>
        <end position="322"/>
    </location>
</feature>
<sequence length="518" mass="57963">MTPNESLSSIDKAISPADEKRSQNAIDDNIDSLDITSPFPTDEEIKDKTTALAKELDINERRLMWKVDLCVVPPFVLLYFLAFLDRINISNANVYGISRDLNLVGNQFNTALTVFFVPYIFFEVLSNYVMKKVPPHIWLSLCIFFFGVVTIGMGFVTNFGGLVACRFLLGLFESATFPGIFYIMATYYTKFEAQRRISAFFSCTCLAGASGSALAYRIHDLDGVHGYASWQWIFIIEGAFTAGLAFFLFFLIPDFPEGSRFLKSNEKEFLKRKLEISSVSSGFEVHHTWRDMLHAFKTDPLFILSAFAYFCLIIPSYGYAYFAPTIINQMGYTAQSANQHAVYPWLLAFGVSNVVAFCSDFTKIRTPYALVSGCIAIVGLSLVLSLTDDPNGRYAGCFLTAMGLYTAMPQLVCLTSLNFGGHLRKGLGTAFQIGFGNIGGIIATFIFLKGDSPQYKKGLSICIAFTALAVIMFMVIWGYLALCNKKKQSTAYQEKWNNLSERDQVLAGDRHPSFKYMY</sequence>
<proteinExistence type="predicted"/>
<evidence type="ECO:0000259" key="8">
    <source>
        <dbReference type="PROSITE" id="PS50850"/>
    </source>
</evidence>
<reference evidence="10" key="1">
    <citation type="journal article" date="2015" name="J. Biotechnol.">
        <title>The structure of the Cyberlindnera jadinii genome and its relation to Candida utilis analyzed by the occurrence of single nucleotide polymorphisms.</title>
        <authorList>
            <person name="Rupp O."/>
            <person name="Brinkrolf K."/>
            <person name="Buerth C."/>
            <person name="Kunigo M."/>
            <person name="Schneider J."/>
            <person name="Jaenicke S."/>
            <person name="Goesmann A."/>
            <person name="Puehler A."/>
            <person name="Jaeger K.-E."/>
            <person name="Ernst J.F."/>
        </authorList>
    </citation>
    <scope>NUCLEOTIDE SEQUENCE [LARGE SCALE GENOMIC DNA]</scope>
    <source>
        <strain evidence="10">ATCC 18201 / CBS 1600 / BCRC 20928 / JCM 3617 / NBRC 0987 / NRRL Y-1542</strain>
    </source>
</reference>
<dbReference type="SUPFAM" id="SSF103473">
    <property type="entry name" value="MFS general substrate transporter"/>
    <property type="match status" value="1"/>
</dbReference>
<dbReference type="GO" id="GO:0022857">
    <property type="term" value="F:transmembrane transporter activity"/>
    <property type="evidence" value="ECO:0007669"/>
    <property type="project" value="InterPro"/>
</dbReference>
<feature type="transmembrane region" description="Helical" evidence="7">
    <location>
        <begin position="104"/>
        <end position="125"/>
    </location>
</feature>
<feature type="transmembrane region" description="Helical" evidence="7">
    <location>
        <begin position="393"/>
        <end position="414"/>
    </location>
</feature>
<dbReference type="PANTHER" id="PTHR43791">
    <property type="entry name" value="PERMEASE-RELATED"/>
    <property type="match status" value="1"/>
</dbReference>
<protein>
    <recommendedName>
        <fullName evidence="8">Major facilitator superfamily (MFS) profile domain-containing protein</fullName>
    </recommendedName>
</protein>
<evidence type="ECO:0000256" key="1">
    <source>
        <dbReference type="ARBA" id="ARBA00004141"/>
    </source>
</evidence>
<evidence type="ECO:0000256" key="4">
    <source>
        <dbReference type="ARBA" id="ARBA00022989"/>
    </source>
</evidence>
<dbReference type="Pfam" id="PF07690">
    <property type="entry name" value="MFS_1"/>
    <property type="match status" value="1"/>
</dbReference>
<keyword evidence="2" id="KW-0813">Transport</keyword>
<dbReference type="AlphaFoldDB" id="A0A0H5C0C8"/>
<organism evidence="9 10">
    <name type="scientific">Cyberlindnera jadinii (strain ATCC 18201 / CBS 1600 / BCRC 20928 / JCM 3617 / NBRC 0987 / NRRL Y-1542)</name>
    <name type="common">Torula yeast</name>
    <name type="synonym">Candida utilis</name>
    <dbReference type="NCBI Taxonomy" id="983966"/>
    <lineage>
        <taxon>Eukaryota</taxon>
        <taxon>Fungi</taxon>
        <taxon>Dikarya</taxon>
        <taxon>Ascomycota</taxon>
        <taxon>Saccharomycotina</taxon>
        <taxon>Saccharomycetes</taxon>
        <taxon>Phaffomycetales</taxon>
        <taxon>Phaffomycetaceae</taxon>
        <taxon>Cyberlindnera</taxon>
    </lineage>
</organism>
<evidence type="ECO:0000256" key="5">
    <source>
        <dbReference type="ARBA" id="ARBA00023136"/>
    </source>
</evidence>
<feature type="transmembrane region" description="Helical" evidence="7">
    <location>
        <begin position="63"/>
        <end position="84"/>
    </location>
</feature>